<dbReference type="EMBL" id="KV454007">
    <property type="protein sequence ID" value="ODQ44525.1"/>
    <property type="molecule type" value="Genomic_DNA"/>
</dbReference>
<dbReference type="RefSeq" id="XP_019015638.1">
    <property type="nucleotide sequence ID" value="XM_019161989.1"/>
</dbReference>
<dbReference type="AlphaFoldDB" id="A0A1E3NEF9"/>
<keyword evidence="4" id="KW-1185">Reference proteome</keyword>
<evidence type="ECO:0000313" key="3">
    <source>
        <dbReference type="EMBL" id="ODQ44525.1"/>
    </source>
</evidence>
<evidence type="ECO:0000313" key="4">
    <source>
        <dbReference type="Proteomes" id="UP000094455"/>
    </source>
</evidence>
<evidence type="ECO:0000256" key="1">
    <source>
        <dbReference type="SAM" id="Phobius"/>
    </source>
</evidence>
<keyword evidence="1" id="KW-0812">Transmembrane</keyword>
<dbReference type="OrthoDB" id="5596576at2759"/>
<dbReference type="GeneID" id="30178676"/>
<protein>
    <recommendedName>
        <fullName evidence="2">Tag1-like fifth Ig-like domain-containing protein</fullName>
    </recommendedName>
</protein>
<organism evidence="3 4">
    <name type="scientific">Pichia membranifaciens NRRL Y-2026</name>
    <dbReference type="NCBI Taxonomy" id="763406"/>
    <lineage>
        <taxon>Eukaryota</taxon>
        <taxon>Fungi</taxon>
        <taxon>Dikarya</taxon>
        <taxon>Ascomycota</taxon>
        <taxon>Saccharomycotina</taxon>
        <taxon>Pichiomycetes</taxon>
        <taxon>Pichiales</taxon>
        <taxon>Pichiaceae</taxon>
        <taxon>Pichia</taxon>
    </lineage>
</organism>
<reference evidence="3 4" key="1">
    <citation type="journal article" date="2016" name="Proc. Natl. Acad. Sci. U.S.A.">
        <title>Comparative genomics of biotechnologically important yeasts.</title>
        <authorList>
            <person name="Riley R."/>
            <person name="Haridas S."/>
            <person name="Wolfe K.H."/>
            <person name="Lopes M.R."/>
            <person name="Hittinger C.T."/>
            <person name="Goeker M."/>
            <person name="Salamov A.A."/>
            <person name="Wisecaver J.H."/>
            <person name="Long T.M."/>
            <person name="Calvey C.H."/>
            <person name="Aerts A.L."/>
            <person name="Barry K.W."/>
            <person name="Choi C."/>
            <person name="Clum A."/>
            <person name="Coughlan A.Y."/>
            <person name="Deshpande S."/>
            <person name="Douglass A.P."/>
            <person name="Hanson S.J."/>
            <person name="Klenk H.-P."/>
            <person name="LaButti K.M."/>
            <person name="Lapidus A."/>
            <person name="Lindquist E.A."/>
            <person name="Lipzen A.M."/>
            <person name="Meier-Kolthoff J.P."/>
            <person name="Ohm R.A."/>
            <person name="Otillar R.P."/>
            <person name="Pangilinan J.L."/>
            <person name="Peng Y."/>
            <person name="Rokas A."/>
            <person name="Rosa C.A."/>
            <person name="Scheuner C."/>
            <person name="Sibirny A.A."/>
            <person name="Slot J.C."/>
            <person name="Stielow J.B."/>
            <person name="Sun H."/>
            <person name="Kurtzman C.P."/>
            <person name="Blackwell M."/>
            <person name="Grigoriev I.V."/>
            <person name="Jeffries T.W."/>
        </authorList>
    </citation>
    <scope>NUCLEOTIDE SEQUENCE [LARGE SCALE GENOMIC DNA]</scope>
    <source>
        <strain evidence="3 4">NRRL Y-2026</strain>
    </source>
</reference>
<dbReference type="STRING" id="763406.A0A1E3NEF9"/>
<keyword evidence="1" id="KW-0472">Membrane</keyword>
<feature type="domain" description="Tag1-like fifth Ig-like" evidence="2">
    <location>
        <begin position="716"/>
        <end position="822"/>
    </location>
</feature>
<feature type="transmembrane region" description="Helical" evidence="1">
    <location>
        <begin position="88"/>
        <end position="109"/>
    </location>
</feature>
<keyword evidence="1" id="KW-1133">Transmembrane helix</keyword>
<dbReference type="Proteomes" id="UP000094455">
    <property type="component" value="Unassembled WGS sequence"/>
</dbReference>
<accession>A0A1E3NEF9</accession>
<dbReference type="Pfam" id="PF26153">
    <property type="entry name" value="LEA-2L_5"/>
    <property type="match status" value="1"/>
</dbReference>
<evidence type="ECO:0000259" key="2">
    <source>
        <dbReference type="Pfam" id="PF26153"/>
    </source>
</evidence>
<gene>
    <name evidence="3" type="ORF">PICMEDRAFT_18412</name>
</gene>
<dbReference type="InterPro" id="IPR059066">
    <property type="entry name" value="Ig_Tag1-like_5th"/>
</dbReference>
<sequence>MSNNNVDVSRVQFFDKVTGQSNHITHMTNSGQVRDNHKGLDDEYDETVGLLMAQPVPVRYNSIPSLIRESEDIIVDEQPTAFYSRWRLMFYILTGIIMAFLILLIGTLLDLKYVLKSLNIQIGGIEVLETNLSGILVNVQSIDVDFQSAGILNWIEKLNLTEIEFVNDTMVYDQLYQPLFKIDTLDKNLTFTVYEESTHHWIFDLDELFVNIEGDTLSKTVNQLSTNKTSVFHISSRMRVAGKTFSVSKTVNFEKNKLDGFLDRVLSTLVSGVSVQNFQINDYNPAIGFKGKGNAVLKIDSIKNMRIPKIGSSIGFMIEDNLYKVADVNFTNFANIENEHFVVFEFTLFNVEETIIKNGTIDDILWRILNDDSKKEKLQFTILGNGVDDDGWIRDMWEDLVFDIGIRLHDIFGSTSFSCDPTLNDVWNLDVTDFNLGLDNTSGRLTFDAHLLYFHDLLMKNLRANIDGSILTDGINVTFENLTINKMDDLFIGASIQDSVVDIVDVNRSKKMVQNLLDRNAYSQYVSTEIVSRIDLASDFFKGPININGTFNVCLGKFLSLSIHNFFKISDGFIELVDMEYIDSGSGYVKIGVDSNLRLPPFMNTLENEIKKINTAVKYDAEEVSDVTMLTFKSEDGVIPLRLEVALNSGDDDKKRKVEEFVGEMISGVTTNVTLHGVSYENQSSIFGCNEKICELYDGISIPLSLSSKDITGGESEENYFIRDTIMHVISKEVEMTLFNPISNRNLILEIEEGEAICEGYIIGYLKEKVIWEVESGIWTSPRAKVEYANTGSAGWKIIENAIKGDGKINNMTVRAVVKVYISGDTEWSGLNIMYQNTGQTNGKVRW</sequence>
<name>A0A1E3NEF9_9ASCO</name>
<proteinExistence type="predicted"/>